<keyword evidence="2" id="KW-0808">Transferase</keyword>
<feature type="non-terminal residue" evidence="2">
    <location>
        <position position="77"/>
    </location>
</feature>
<proteinExistence type="predicted"/>
<dbReference type="Proteomes" id="UP001458415">
    <property type="component" value="Unassembled WGS sequence"/>
</dbReference>
<feature type="transmembrane region" description="Helical" evidence="1">
    <location>
        <begin position="49"/>
        <end position="69"/>
    </location>
</feature>
<gene>
    <name evidence="2" type="ORF">ABT317_27670</name>
</gene>
<keyword evidence="3" id="KW-1185">Reference proteome</keyword>
<dbReference type="GO" id="GO:0016301">
    <property type="term" value="F:kinase activity"/>
    <property type="evidence" value="ECO:0007669"/>
    <property type="project" value="UniProtKB-KW"/>
</dbReference>
<keyword evidence="1" id="KW-0812">Transmembrane</keyword>
<reference evidence="2 3" key="1">
    <citation type="submission" date="2024-06" db="EMBL/GenBank/DDBJ databases">
        <title>The Natural Products Discovery Center: Release of the First 8490 Sequenced Strains for Exploring Actinobacteria Biosynthetic Diversity.</title>
        <authorList>
            <person name="Kalkreuter E."/>
            <person name="Kautsar S.A."/>
            <person name="Yang D."/>
            <person name="Bader C.D."/>
            <person name="Teijaro C.N."/>
            <person name="Fluegel L."/>
            <person name="Davis C.M."/>
            <person name="Simpson J.R."/>
            <person name="Lauterbach L."/>
            <person name="Steele A.D."/>
            <person name="Gui C."/>
            <person name="Meng S."/>
            <person name="Li G."/>
            <person name="Viehrig K."/>
            <person name="Ye F."/>
            <person name="Su P."/>
            <person name="Kiefer A.F."/>
            <person name="Nichols A."/>
            <person name="Cepeda A.J."/>
            <person name="Yan W."/>
            <person name="Fan B."/>
            <person name="Jiang Y."/>
            <person name="Adhikari A."/>
            <person name="Zheng C.-J."/>
            <person name="Schuster L."/>
            <person name="Cowan T.M."/>
            <person name="Smanski M.J."/>
            <person name="Chevrette M.G."/>
            <person name="De Carvalho L.P.S."/>
            <person name="Shen B."/>
        </authorList>
    </citation>
    <scope>NUCLEOTIDE SEQUENCE [LARGE SCALE GENOMIC DNA]</scope>
    <source>
        <strain evidence="2 3">NPDC000634</strain>
    </source>
</reference>
<evidence type="ECO:0000313" key="3">
    <source>
        <dbReference type="Proteomes" id="UP001458415"/>
    </source>
</evidence>
<organism evidence="2 3">
    <name type="scientific">Streptomyces carpinensis</name>
    <dbReference type="NCBI Taxonomy" id="66369"/>
    <lineage>
        <taxon>Bacteria</taxon>
        <taxon>Bacillati</taxon>
        <taxon>Actinomycetota</taxon>
        <taxon>Actinomycetes</taxon>
        <taxon>Kitasatosporales</taxon>
        <taxon>Streptomycetaceae</taxon>
        <taxon>Streptomyces</taxon>
    </lineage>
</organism>
<evidence type="ECO:0000256" key="1">
    <source>
        <dbReference type="SAM" id="Phobius"/>
    </source>
</evidence>
<name>A0ABV1W914_9ACTN</name>
<evidence type="ECO:0000313" key="2">
    <source>
        <dbReference type="EMBL" id="MER6980646.1"/>
    </source>
</evidence>
<keyword evidence="2" id="KW-0418">Kinase</keyword>
<accession>A0ABV1W914</accession>
<keyword evidence="1" id="KW-0472">Membrane</keyword>
<feature type="transmembrane region" description="Helical" evidence="1">
    <location>
        <begin position="17"/>
        <end position="37"/>
    </location>
</feature>
<dbReference type="EMBL" id="JBEPCU010000592">
    <property type="protein sequence ID" value="MER6980646.1"/>
    <property type="molecule type" value="Genomic_DNA"/>
</dbReference>
<comment type="caution">
    <text evidence="2">The sequence shown here is derived from an EMBL/GenBank/DDBJ whole genome shotgun (WGS) entry which is preliminary data.</text>
</comment>
<protein>
    <submittedName>
        <fullName evidence="2">Two-component sensor histidine kinase</fullName>
    </submittedName>
</protein>
<keyword evidence="1" id="KW-1133">Transmembrane helix</keyword>
<sequence length="77" mass="8083">MTTSLDRARCRLKAHPFALDAALAVGVLVCMVVGSFVGPRGQSGVSWAVRTPALLSLVLITLGAAALVLRRRAPRTV</sequence>